<evidence type="ECO:0000313" key="3">
    <source>
        <dbReference type="Proteomes" id="UP001501598"/>
    </source>
</evidence>
<feature type="binding site" evidence="1">
    <location>
        <begin position="189"/>
        <end position="190"/>
    </location>
    <ligand>
        <name>substrate</name>
    </ligand>
</feature>
<comment type="miscellaneous">
    <text evidence="1">Reaction is initiated by nucleophilic attack of cysteine at the double bond, yielding a covalent succinylcysteine-like intermediate.</text>
</comment>
<dbReference type="InterPro" id="IPR028615">
    <property type="entry name" value="Maleate_isomerase"/>
</dbReference>
<comment type="subunit">
    <text evidence="1">Homodimer.</text>
</comment>
<dbReference type="PANTHER" id="PTHR40267:SF1">
    <property type="entry name" value="BLR3294 PROTEIN"/>
    <property type="match status" value="1"/>
</dbReference>
<dbReference type="Gene3D" id="3.40.50.12500">
    <property type="match status" value="1"/>
</dbReference>
<feature type="active site" description="Nucleophile" evidence="1">
    <location>
        <position position="74"/>
    </location>
</feature>
<feature type="modified residue" description="S-(2-succinyl)cysteine" evidence="1">
    <location>
        <position position="74"/>
    </location>
</feature>
<organism evidence="2 3">
    <name type="scientific">Pseudonocardia xishanensis</name>
    <dbReference type="NCBI Taxonomy" id="630995"/>
    <lineage>
        <taxon>Bacteria</taxon>
        <taxon>Bacillati</taxon>
        <taxon>Actinomycetota</taxon>
        <taxon>Actinomycetes</taxon>
        <taxon>Pseudonocardiales</taxon>
        <taxon>Pseudonocardiaceae</taxon>
        <taxon>Pseudonocardia</taxon>
    </lineage>
</organism>
<comment type="function">
    <text evidence="1">Catalyzes cis-trans isomerization of the C2-C3 double bond in maleate to yield fumarate.</text>
</comment>
<accession>A0ABP8RHN6</accession>
<evidence type="ECO:0000256" key="1">
    <source>
        <dbReference type="HAMAP-Rule" id="MF_00943"/>
    </source>
</evidence>
<evidence type="ECO:0000313" key="2">
    <source>
        <dbReference type="EMBL" id="GAA4539033.1"/>
    </source>
</evidence>
<name>A0ABP8RHN6_9PSEU</name>
<dbReference type="GO" id="GO:0016853">
    <property type="term" value="F:isomerase activity"/>
    <property type="evidence" value="ECO:0007669"/>
    <property type="project" value="UniProtKB-KW"/>
</dbReference>
<feature type="binding site" evidence="1">
    <location>
        <position position="157"/>
    </location>
    <ligand>
        <name>substrate</name>
    </ligand>
</feature>
<keyword evidence="3" id="KW-1185">Reference proteome</keyword>
<dbReference type="InterPro" id="IPR026286">
    <property type="entry name" value="MaiA/AMDase"/>
</dbReference>
<dbReference type="EMBL" id="BAABGT010000014">
    <property type="protein sequence ID" value="GAA4539033.1"/>
    <property type="molecule type" value="Genomic_DNA"/>
</dbReference>
<comment type="catalytic activity">
    <reaction evidence="1">
        <text>maleate = fumarate</text>
        <dbReference type="Rhea" id="RHEA:13169"/>
        <dbReference type="ChEBI" id="CHEBI:29806"/>
        <dbReference type="ChEBI" id="CHEBI:30780"/>
        <dbReference type="EC" id="5.2.1.1"/>
    </reaction>
</comment>
<dbReference type="HAMAP" id="MF_00943">
    <property type="entry name" value="Maleate_isomerase"/>
    <property type="match status" value="1"/>
</dbReference>
<comment type="similarity">
    <text evidence="1">Belongs to the maleate isomerase family.</text>
</comment>
<comment type="caution">
    <text evidence="2">The sequence shown here is derived from an EMBL/GenBank/DDBJ whole genome shotgun (WGS) entry which is preliminary data.</text>
</comment>
<sequence length="240" mass="25273">MTHRIGLIVPSSNVTVETEIPALLGRHAESFSFHSSRMRMHQVSPEELKAMNAQRERCVDELADAHVDGLLYACLVALMAQGPGEHQRVEKAVRDQLPDTPILSSAGALVDGLTALGARRIGLVTPYMRPLAEQVVAYLEAEGFTVVDWAALEVGDNTEVGCIPGDRVMEAARGLDLTGADALVISACVQMPSLDLVGPAEEEFGLPVLSAATAGAYALLTSLGLDPVLPGAGRLLAGGR</sequence>
<feature type="binding site" evidence="1">
    <location>
        <begin position="74"/>
        <end position="76"/>
    </location>
    <ligand>
        <name>substrate</name>
    </ligand>
</feature>
<keyword evidence="1 2" id="KW-0413">Isomerase</keyword>
<reference evidence="3" key="1">
    <citation type="journal article" date="2019" name="Int. J. Syst. Evol. Microbiol.">
        <title>The Global Catalogue of Microorganisms (GCM) 10K type strain sequencing project: providing services to taxonomists for standard genome sequencing and annotation.</title>
        <authorList>
            <consortium name="The Broad Institute Genomics Platform"/>
            <consortium name="The Broad Institute Genome Sequencing Center for Infectious Disease"/>
            <person name="Wu L."/>
            <person name="Ma J."/>
        </authorList>
    </citation>
    <scope>NUCLEOTIDE SEQUENCE [LARGE SCALE GENOMIC DNA]</scope>
    <source>
        <strain evidence="3">JCM 17906</strain>
    </source>
</reference>
<gene>
    <name evidence="1" type="primary">maiA</name>
    <name evidence="2" type="ORF">GCM10023175_09780</name>
</gene>
<dbReference type="PANTHER" id="PTHR40267">
    <property type="entry name" value="BLR3294 PROTEIN"/>
    <property type="match status" value="1"/>
</dbReference>
<dbReference type="EC" id="5.2.1.1" evidence="1"/>
<protein>
    <recommendedName>
        <fullName evidence="1">Maleate isomerase</fullName>
        <ecNumber evidence="1">5.2.1.1</ecNumber>
    </recommendedName>
    <alternativeName>
        <fullName evidence="1">Maleate cis-trans isomerase</fullName>
    </alternativeName>
</protein>
<dbReference type="Proteomes" id="UP001501598">
    <property type="component" value="Unassembled WGS sequence"/>
</dbReference>
<dbReference type="RefSeq" id="WP_345413124.1">
    <property type="nucleotide sequence ID" value="NZ_BAABGT010000014.1"/>
</dbReference>
<dbReference type="InterPro" id="IPR053714">
    <property type="entry name" value="Iso_Racemase_Enz_sf"/>
</dbReference>
<proteinExistence type="inferred from homology"/>
<feature type="active site" description="Proton donor" evidence="1">
    <location>
        <position position="188"/>
    </location>
</feature>
<dbReference type="Pfam" id="PF17645">
    <property type="entry name" value="Amdase"/>
    <property type="match status" value="1"/>
</dbReference>
<feature type="binding site" evidence="1">
    <location>
        <position position="13"/>
    </location>
    <ligand>
        <name>substrate</name>
    </ligand>
</feature>
<dbReference type="PIRSF" id="PIRSF015736">
    <property type="entry name" value="MI"/>
    <property type="match status" value="1"/>
</dbReference>
<feature type="binding site" evidence="1">
    <location>
        <position position="127"/>
    </location>
    <ligand>
        <name>substrate</name>
    </ligand>
</feature>